<evidence type="ECO:0000313" key="2">
    <source>
        <dbReference type="EMBL" id="MFC5908194.1"/>
    </source>
</evidence>
<feature type="domain" description="EF-hand" evidence="1">
    <location>
        <begin position="150"/>
        <end position="185"/>
    </location>
</feature>
<sequence>MPDDHEDDRSGDHTGDHGDDLLAAKIRWGFDHLDADGDGQLTEGDHVLMGHFVARSMGYGPGSAEEQRIVGAYVDIWRKLHLPFLPDGADAITREDFLRSTRSLADRPEDARAILGALGEAFLAIADRTGDRSVDPDEFFAFQLGHFPRLTRESADEAFAHLDTDGDGRLSAEEFVTAIIEFWTSRDPDAPGNWWTGKPVFAP</sequence>
<dbReference type="EMBL" id="JBHSQJ010000051">
    <property type="protein sequence ID" value="MFC5908194.1"/>
    <property type="molecule type" value="Genomic_DNA"/>
</dbReference>
<dbReference type="InterPro" id="IPR002048">
    <property type="entry name" value="EF_hand_dom"/>
</dbReference>
<protein>
    <submittedName>
        <fullName evidence="2">EF-hand domain-containing protein</fullName>
    </submittedName>
</protein>
<organism evidence="2 3">
    <name type="scientific">Streptacidiphilus monticola</name>
    <dbReference type="NCBI Taxonomy" id="2161674"/>
    <lineage>
        <taxon>Bacteria</taxon>
        <taxon>Bacillati</taxon>
        <taxon>Actinomycetota</taxon>
        <taxon>Actinomycetes</taxon>
        <taxon>Kitasatosporales</taxon>
        <taxon>Streptomycetaceae</taxon>
        <taxon>Streptacidiphilus</taxon>
    </lineage>
</organism>
<dbReference type="SMART" id="SM00054">
    <property type="entry name" value="EFh"/>
    <property type="match status" value="2"/>
</dbReference>
<name>A0ABW1G3I7_9ACTN</name>
<evidence type="ECO:0000259" key="1">
    <source>
        <dbReference type="PROSITE" id="PS50222"/>
    </source>
</evidence>
<evidence type="ECO:0000313" key="3">
    <source>
        <dbReference type="Proteomes" id="UP001596174"/>
    </source>
</evidence>
<gene>
    <name evidence="2" type="ORF">ACFP3V_13335</name>
</gene>
<dbReference type="PROSITE" id="PS00018">
    <property type="entry name" value="EF_HAND_1"/>
    <property type="match status" value="1"/>
</dbReference>
<dbReference type="Pfam" id="PF00036">
    <property type="entry name" value="EF-hand_1"/>
    <property type="match status" value="1"/>
</dbReference>
<proteinExistence type="predicted"/>
<comment type="caution">
    <text evidence="2">The sequence shown here is derived from an EMBL/GenBank/DDBJ whole genome shotgun (WGS) entry which is preliminary data.</text>
</comment>
<dbReference type="Proteomes" id="UP001596174">
    <property type="component" value="Unassembled WGS sequence"/>
</dbReference>
<keyword evidence="3" id="KW-1185">Reference proteome</keyword>
<accession>A0ABW1G3I7</accession>
<dbReference type="InterPro" id="IPR018247">
    <property type="entry name" value="EF_Hand_1_Ca_BS"/>
</dbReference>
<dbReference type="InterPro" id="IPR011992">
    <property type="entry name" value="EF-hand-dom_pair"/>
</dbReference>
<dbReference type="SUPFAM" id="SSF47473">
    <property type="entry name" value="EF-hand"/>
    <property type="match status" value="1"/>
</dbReference>
<dbReference type="RefSeq" id="WP_380583197.1">
    <property type="nucleotide sequence ID" value="NZ_JBHSQJ010000051.1"/>
</dbReference>
<reference evidence="3" key="1">
    <citation type="journal article" date="2019" name="Int. J. Syst. Evol. Microbiol.">
        <title>The Global Catalogue of Microorganisms (GCM) 10K type strain sequencing project: providing services to taxonomists for standard genome sequencing and annotation.</title>
        <authorList>
            <consortium name="The Broad Institute Genomics Platform"/>
            <consortium name="The Broad Institute Genome Sequencing Center for Infectious Disease"/>
            <person name="Wu L."/>
            <person name="Ma J."/>
        </authorList>
    </citation>
    <scope>NUCLEOTIDE SEQUENCE [LARGE SCALE GENOMIC DNA]</scope>
    <source>
        <strain evidence="3">JCM 4816</strain>
    </source>
</reference>
<dbReference type="PROSITE" id="PS50222">
    <property type="entry name" value="EF_HAND_2"/>
    <property type="match status" value="1"/>
</dbReference>
<dbReference type="Gene3D" id="1.10.238.10">
    <property type="entry name" value="EF-hand"/>
    <property type="match status" value="1"/>
</dbReference>
<dbReference type="CDD" id="cd00051">
    <property type="entry name" value="EFh"/>
    <property type="match status" value="1"/>
</dbReference>